<dbReference type="AlphaFoldDB" id="A0AAV9U813"/>
<name>A0AAV9U813_9PEZI</name>
<organism evidence="2 3">
    <name type="scientific">Orbilia blumenaviensis</name>
    <dbReference type="NCBI Taxonomy" id="1796055"/>
    <lineage>
        <taxon>Eukaryota</taxon>
        <taxon>Fungi</taxon>
        <taxon>Dikarya</taxon>
        <taxon>Ascomycota</taxon>
        <taxon>Pezizomycotina</taxon>
        <taxon>Orbiliomycetes</taxon>
        <taxon>Orbiliales</taxon>
        <taxon>Orbiliaceae</taxon>
        <taxon>Orbilia</taxon>
    </lineage>
</organism>
<dbReference type="EMBL" id="JAVHNS010000014">
    <property type="protein sequence ID" value="KAK6335939.1"/>
    <property type="molecule type" value="Genomic_DNA"/>
</dbReference>
<proteinExistence type="predicted"/>
<keyword evidence="1" id="KW-0732">Signal</keyword>
<evidence type="ECO:0000313" key="2">
    <source>
        <dbReference type="EMBL" id="KAK6335939.1"/>
    </source>
</evidence>
<sequence>MKLLSTFGTAMLLSDLPFSAAFPTSDVDLAQTPWFGKRAWLADMPPIEPDDPPGYYRLDFQGVIDRLIDHGDGPTCVLSLFASARGNREDEERWVGWPLGSTKIGFKGENRCTNFKDLNNKLPNRVSSYQVTGYCECEFYDKENCEDSKFRAFNREDDSLRNNGNNDLLESYKCWTEMHLDLFTSCVVYYGPRDLWGEISPQLGFLKSKAEDVKLSLPYVMNNIGRDGISPPDSNGRSDRYNCFKIDRSADPVESILVKGCTCEFFLDENCTARLEDSIAGFFEIGNAGWDMRRASRDFRIINSYSCRPPYGVNWHPQFGSGVGVNVDY</sequence>
<evidence type="ECO:0000256" key="1">
    <source>
        <dbReference type="SAM" id="SignalP"/>
    </source>
</evidence>
<accession>A0AAV9U813</accession>
<protein>
    <submittedName>
        <fullName evidence="2">Uncharacterized protein</fullName>
    </submittedName>
</protein>
<evidence type="ECO:0000313" key="3">
    <source>
        <dbReference type="Proteomes" id="UP001373714"/>
    </source>
</evidence>
<feature type="chain" id="PRO_5043979057" evidence="1">
    <location>
        <begin position="22"/>
        <end position="329"/>
    </location>
</feature>
<comment type="caution">
    <text evidence="2">The sequence shown here is derived from an EMBL/GenBank/DDBJ whole genome shotgun (WGS) entry which is preliminary data.</text>
</comment>
<keyword evidence="3" id="KW-1185">Reference proteome</keyword>
<dbReference type="Proteomes" id="UP001373714">
    <property type="component" value="Unassembled WGS sequence"/>
</dbReference>
<gene>
    <name evidence="2" type="ORF">TWF730_003315</name>
</gene>
<reference evidence="2 3" key="1">
    <citation type="submission" date="2019-10" db="EMBL/GenBank/DDBJ databases">
        <authorList>
            <person name="Palmer J.M."/>
        </authorList>
    </citation>
    <scope>NUCLEOTIDE SEQUENCE [LARGE SCALE GENOMIC DNA]</scope>
    <source>
        <strain evidence="2 3">TWF730</strain>
    </source>
</reference>
<feature type="signal peptide" evidence="1">
    <location>
        <begin position="1"/>
        <end position="21"/>
    </location>
</feature>
<dbReference type="Gene3D" id="2.60.20.10">
    <property type="entry name" value="Crystallins"/>
    <property type="match status" value="1"/>
</dbReference>